<dbReference type="Proteomes" id="UP000298030">
    <property type="component" value="Unassembled WGS sequence"/>
</dbReference>
<name>A0A4Y7STU0_COPMI</name>
<evidence type="ECO:0000313" key="3">
    <source>
        <dbReference type="Proteomes" id="UP000298030"/>
    </source>
</evidence>
<reference evidence="2 3" key="1">
    <citation type="journal article" date="2019" name="Nat. Ecol. Evol.">
        <title>Megaphylogeny resolves global patterns of mushroom evolution.</title>
        <authorList>
            <person name="Varga T."/>
            <person name="Krizsan K."/>
            <person name="Foldi C."/>
            <person name="Dima B."/>
            <person name="Sanchez-Garcia M."/>
            <person name="Sanchez-Ramirez S."/>
            <person name="Szollosi G.J."/>
            <person name="Szarkandi J.G."/>
            <person name="Papp V."/>
            <person name="Albert L."/>
            <person name="Andreopoulos W."/>
            <person name="Angelini C."/>
            <person name="Antonin V."/>
            <person name="Barry K.W."/>
            <person name="Bougher N.L."/>
            <person name="Buchanan P."/>
            <person name="Buyck B."/>
            <person name="Bense V."/>
            <person name="Catcheside P."/>
            <person name="Chovatia M."/>
            <person name="Cooper J."/>
            <person name="Damon W."/>
            <person name="Desjardin D."/>
            <person name="Finy P."/>
            <person name="Geml J."/>
            <person name="Haridas S."/>
            <person name="Hughes K."/>
            <person name="Justo A."/>
            <person name="Karasinski D."/>
            <person name="Kautmanova I."/>
            <person name="Kiss B."/>
            <person name="Kocsube S."/>
            <person name="Kotiranta H."/>
            <person name="LaButti K.M."/>
            <person name="Lechner B.E."/>
            <person name="Liimatainen K."/>
            <person name="Lipzen A."/>
            <person name="Lukacs Z."/>
            <person name="Mihaltcheva S."/>
            <person name="Morgado L.N."/>
            <person name="Niskanen T."/>
            <person name="Noordeloos M.E."/>
            <person name="Ohm R.A."/>
            <person name="Ortiz-Santana B."/>
            <person name="Ovrebo C."/>
            <person name="Racz N."/>
            <person name="Riley R."/>
            <person name="Savchenko A."/>
            <person name="Shiryaev A."/>
            <person name="Soop K."/>
            <person name="Spirin V."/>
            <person name="Szebenyi C."/>
            <person name="Tomsovsky M."/>
            <person name="Tulloss R.E."/>
            <person name="Uehling J."/>
            <person name="Grigoriev I.V."/>
            <person name="Vagvolgyi C."/>
            <person name="Papp T."/>
            <person name="Martin F.M."/>
            <person name="Miettinen O."/>
            <person name="Hibbett D.S."/>
            <person name="Nagy L.G."/>
        </authorList>
    </citation>
    <scope>NUCLEOTIDE SEQUENCE [LARGE SCALE GENOMIC DNA]</scope>
    <source>
        <strain evidence="2 3">FP101781</strain>
    </source>
</reference>
<sequence length="112" mass="13183">MPSTWTAKGVLAFLVAREEEFRAAQRAKKGMKRFFKRTNTAFFDQWEDQDNEEYEDPKPLLTKSGKISKRARQPQPQVVKKFVTTEEWKKDREKNVTTLVREFVLSITGRIS</sequence>
<proteinExistence type="predicted"/>
<gene>
    <name evidence="2" type="ORF">FA13DRAFT_1796553</name>
</gene>
<organism evidence="2 3">
    <name type="scientific">Coprinellus micaceus</name>
    <name type="common">Glistening ink-cap mushroom</name>
    <name type="synonym">Coprinus micaceus</name>
    <dbReference type="NCBI Taxonomy" id="71717"/>
    <lineage>
        <taxon>Eukaryota</taxon>
        <taxon>Fungi</taxon>
        <taxon>Dikarya</taxon>
        <taxon>Basidiomycota</taxon>
        <taxon>Agaricomycotina</taxon>
        <taxon>Agaricomycetes</taxon>
        <taxon>Agaricomycetidae</taxon>
        <taxon>Agaricales</taxon>
        <taxon>Agaricineae</taxon>
        <taxon>Psathyrellaceae</taxon>
        <taxon>Coprinellus</taxon>
    </lineage>
</organism>
<keyword evidence="3" id="KW-1185">Reference proteome</keyword>
<protein>
    <submittedName>
        <fullName evidence="2">Uncharacterized protein</fullName>
    </submittedName>
</protein>
<evidence type="ECO:0000256" key="1">
    <source>
        <dbReference type="SAM" id="MobiDB-lite"/>
    </source>
</evidence>
<dbReference type="AlphaFoldDB" id="A0A4Y7STU0"/>
<comment type="caution">
    <text evidence="2">The sequence shown here is derived from an EMBL/GenBank/DDBJ whole genome shotgun (WGS) entry which is preliminary data.</text>
</comment>
<evidence type="ECO:0000313" key="2">
    <source>
        <dbReference type="EMBL" id="TEB25270.1"/>
    </source>
</evidence>
<accession>A0A4Y7STU0</accession>
<feature type="region of interest" description="Disordered" evidence="1">
    <location>
        <begin position="48"/>
        <end position="75"/>
    </location>
</feature>
<dbReference type="EMBL" id="QPFP01000058">
    <property type="protein sequence ID" value="TEB25270.1"/>
    <property type="molecule type" value="Genomic_DNA"/>
</dbReference>